<sequence>MNKPNLVLPINEQNLKTVQNKFQYFPFHLVEASPWPILLSFSLLNLTIGAVSYMHGFSSGGYILTLGFILTVYCMILWFRDIVIEGSYLGHHTKEVKNGLMIGVLLFIVSEVFAFLSVFWAFFHSSLSPAIELGGTWPPLGITPLDPFAIPLLNTFLLLSSGVFITYGHHALIAGNRKAAIDGVIFTIILAFVFTALQYYEYSEAGFTFADGVYGSAFYASTGLHGFHVIIGTLFIGVSLVRIINYQLTTKHHNGFESSILYWHFVDVVWLFLFVAVYFWGNT</sequence>
<dbReference type="InterPro" id="IPR013833">
    <property type="entry name" value="Cyt_c_oxidase_su3_a-hlx"/>
</dbReference>
<dbReference type="InterPro" id="IPR024791">
    <property type="entry name" value="Cyt_c/ubiquinol_Oxase_su3"/>
</dbReference>
<dbReference type="GO" id="GO:0004129">
    <property type="term" value="F:cytochrome-c oxidase activity"/>
    <property type="evidence" value="ECO:0007669"/>
    <property type="project" value="UniProtKB-EC"/>
</dbReference>
<dbReference type="PANTHER" id="PTHR11403">
    <property type="entry name" value="CYTOCHROME C OXIDASE SUBUNIT III"/>
    <property type="match status" value="1"/>
</dbReference>
<dbReference type="AlphaFoldDB" id="A0A890JF14"/>
<keyword evidence="6 10" id="KW-1133">Transmembrane helix</keyword>
<dbReference type="InterPro" id="IPR033945">
    <property type="entry name" value="Cyt_c_oxase_su3_dom"/>
</dbReference>
<geneLocation type="mitochondrion" evidence="12"/>
<feature type="transmembrane region" description="Helical" evidence="10">
    <location>
        <begin position="60"/>
        <end position="79"/>
    </location>
</feature>
<comment type="function">
    <text evidence="9">Component of the cytochrome c oxidase, the last enzyme in the mitochondrial electron transport chain which drives oxidative phosphorylation. The respiratory chain contains 3 multisubunit complexes succinate dehydrogenase (complex II, CII), ubiquinol-cytochrome c oxidoreductase (cytochrome b-c1 complex, complex III, CIII) and cytochrome c oxidase (complex IV, CIV), that cooperate to transfer electrons derived from NADH and succinate to molecular oxygen, creating an electrochemical gradient over the inner membrane that drives transmembrane transport and the ATP synthase. Cytochrome c oxidase is the component of the respiratory chain that catalyzes the reduction of oxygen to water. Electrons originating from reduced cytochrome c in the intermembrane space (IMS) are transferred via the dinuclear copper A center (CU(A)) of subunit 2 and heme A of subunit 1 to the active site in subunit 1, a binuclear center (BNC) formed by heme A3 and copper B (CU(B)). The BNC reduces molecular oxygen to 2 water molecules using 4 electrons from cytochrome c in the IMS and 4 protons from the mitochondrial matrix.</text>
</comment>
<evidence type="ECO:0000256" key="5">
    <source>
        <dbReference type="ARBA" id="ARBA00022967"/>
    </source>
</evidence>
<keyword evidence="5" id="KW-1278">Translocase</keyword>
<evidence type="ECO:0000256" key="8">
    <source>
        <dbReference type="ARBA" id="ARBA00049512"/>
    </source>
</evidence>
<feature type="domain" description="Heme-copper oxidase subunit III family profile" evidence="11">
    <location>
        <begin position="23"/>
        <end position="282"/>
    </location>
</feature>
<evidence type="ECO:0000259" key="11">
    <source>
        <dbReference type="PROSITE" id="PS50253"/>
    </source>
</evidence>
<dbReference type="PROSITE" id="PS50253">
    <property type="entry name" value="COX3"/>
    <property type="match status" value="1"/>
</dbReference>
<dbReference type="EMBL" id="MW238478">
    <property type="protein sequence ID" value="QRH17744.1"/>
    <property type="molecule type" value="Genomic_DNA"/>
</dbReference>
<keyword evidence="9 12" id="KW-0496">Mitochondrion</keyword>
<protein>
    <recommendedName>
        <fullName evidence="3 9">Cytochrome c oxidase subunit 3</fullName>
    </recommendedName>
</protein>
<dbReference type="SUPFAM" id="SSF81452">
    <property type="entry name" value="Cytochrome c oxidase subunit III-like"/>
    <property type="match status" value="1"/>
</dbReference>
<dbReference type="GeneID" id="67167134"/>
<comment type="catalytic activity">
    <reaction evidence="8">
        <text>4 Fe(II)-[cytochrome c] + O2 + 8 H(+)(in) = 4 Fe(III)-[cytochrome c] + 2 H2O + 4 H(+)(out)</text>
        <dbReference type="Rhea" id="RHEA:11436"/>
        <dbReference type="Rhea" id="RHEA-COMP:10350"/>
        <dbReference type="Rhea" id="RHEA-COMP:14399"/>
        <dbReference type="ChEBI" id="CHEBI:15377"/>
        <dbReference type="ChEBI" id="CHEBI:15378"/>
        <dbReference type="ChEBI" id="CHEBI:15379"/>
        <dbReference type="ChEBI" id="CHEBI:29033"/>
        <dbReference type="ChEBI" id="CHEBI:29034"/>
        <dbReference type="EC" id="7.1.1.9"/>
    </reaction>
    <physiologicalReaction direction="left-to-right" evidence="8">
        <dbReference type="Rhea" id="RHEA:11437"/>
    </physiologicalReaction>
</comment>
<evidence type="ECO:0000256" key="2">
    <source>
        <dbReference type="ARBA" id="ARBA00010581"/>
    </source>
</evidence>
<feature type="transmembrane region" description="Helical" evidence="10">
    <location>
        <begin position="261"/>
        <end position="281"/>
    </location>
</feature>
<feature type="transmembrane region" description="Helical" evidence="10">
    <location>
        <begin position="100"/>
        <end position="123"/>
    </location>
</feature>
<keyword evidence="7 10" id="KW-0472">Membrane</keyword>
<dbReference type="PANTHER" id="PTHR11403:SF7">
    <property type="entry name" value="CYTOCHROME C OXIDASE SUBUNIT 3"/>
    <property type="match status" value="1"/>
</dbReference>
<dbReference type="CDD" id="cd01665">
    <property type="entry name" value="Cyt_c_Oxidase_III"/>
    <property type="match status" value="1"/>
</dbReference>
<feature type="transmembrane region" description="Helical" evidence="10">
    <location>
        <begin position="217"/>
        <end position="241"/>
    </location>
</feature>
<evidence type="ECO:0000256" key="3">
    <source>
        <dbReference type="ARBA" id="ARBA00015944"/>
    </source>
</evidence>
<comment type="similarity">
    <text evidence="2 9">Belongs to the cytochrome c oxidase subunit 3 family.</text>
</comment>
<evidence type="ECO:0000256" key="10">
    <source>
        <dbReference type="SAM" id="Phobius"/>
    </source>
</evidence>
<dbReference type="InterPro" id="IPR035973">
    <property type="entry name" value="Cyt_c_oxidase_su3-like_sf"/>
</dbReference>
<gene>
    <name evidence="12" type="primary">cox3</name>
</gene>
<feature type="transmembrane region" description="Helical" evidence="10">
    <location>
        <begin position="179"/>
        <end position="197"/>
    </location>
</feature>
<feature type="transmembrane region" description="Helical" evidence="10">
    <location>
        <begin position="148"/>
        <end position="167"/>
    </location>
</feature>
<organism evidence="12">
    <name type="scientific">Gymnopilus junonius</name>
    <name type="common">Spectacular rustgill mushroom</name>
    <name type="synonym">Gymnopilus spectabilis subsp. junonius</name>
    <dbReference type="NCBI Taxonomy" id="109634"/>
    <lineage>
        <taxon>Eukaryota</taxon>
        <taxon>Fungi</taxon>
        <taxon>Dikarya</taxon>
        <taxon>Basidiomycota</taxon>
        <taxon>Agaricomycotina</taxon>
        <taxon>Agaricomycetes</taxon>
        <taxon>Agaricomycetidae</taxon>
        <taxon>Agaricales</taxon>
        <taxon>Agaricineae</taxon>
        <taxon>Hymenogastraceae</taxon>
        <taxon>Gymnopilus</taxon>
    </lineage>
</organism>
<evidence type="ECO:0000256" key="6">
    <source>
        <dbReference type="ARBA" id="ARBA00022989"/>
    </source>
</evidence>
<dbReference type="GO" id="GO:0005743">
    <property type="term" value="C:mitochondrial inner membrane"/>
    <property type="evidence" value="ECO:0007669"/>
    <property type="project" value="UniProtKB-SubCell"/>
</dbReference>
<dbReference type="GO" id="GO:0045277">
    <property type="term" value="C:respiratory chain complex IV"/>
    <property type="evidence" value="ECO:0007669"/>
    <property type="project" value="UniProtKB-ARBA"/>
</dbReference>
<dbReference type="InterPro" id="IPR000298">
    <property type="entry name" value="Cyt_c_oxidase-like_su3"/>
</dbReference>
<dbReference type="GO" id="GO:0006123">
    <property type="term" value="P:mitochondrial electron transport, cytochrome c to oxygen"/>
    <property type="evidence" value="ECO:0007669"/>
    <property type="project" value="TreeGrafter"/>
</dbReference>
<reference evidence="12" key="1">
    <citation type="submission" date="2020-11" db="EMBL/GenBank/DDBJ databases">
        <title>The complete mitochondrial genome sequence of Gymnopilus junonius (Agaricales, Basidiomycota).</title>
        <authorList>
            <person name="Cho S.-E."/>
            <person name="Jo J.W."/>
            <person name="Kwag Y.-N."/>
            <person name="Lee H."/>
            <person name="Chung J.-W."/>
            <person name="Oh S.H."/>
            <person name="Kim C.S."/>
        </authorList>
    </citation>
    <scope>NUCLEOTIDE SEQUENCE</scope>
    <source>
        <strain evidence="12">KA18-0872C</strain>
    </source>
</reference>
<dbReference type="Pfam" id="PF00510">
    <property type="entry name" value="COX3"/>
    <property type="match status" value="1"/>
</dbReference>
<evidence type="ECO:0000256" key="4">
    <source>
        <dbReference type="ARBA" id="ARBA00022692"/>
    </source>
</evidence>
<evidence type="ECO:0000313" key="12">
    <source>
        <dbReference type="EMBL" id="QRH17744.1"/>
    </source>
</evidence>
<evidence type="ECO:0000256" key="9">
    <source>
        <dbReference type="RuleBase" id="RU003375"/>
    </source>
</evidence>
<evidence type="ECO:0000256" key="7">
    <source>
        <dbReference type="ARBA" id="ARBA00023136"/>
    </source>
</evidence>
<proteinExistence type="inferred from homology"/>
<keyword evidence="4 9" id="KW-0812">Transmembrane</keyword>
<dbReference type="FunFam" id="1.20.120.80:FF:000002">
    <property type="entry name" value="Cytochrome c oxidase subunit 3"/>
    <property type="match status" value="1"/>
</dbReference>
<comment type="subcellular location">
    <subcellularLocation>
        <location evidence="1">Mitochondrion inner membrane</location>
        <topology evidence="1">Multi-pass membrane protein</topology>
    </subcellularLocation>
</comment>
<dbReference type="Gene3D" id="1.10.287.70">
    <property type="match status" value="1"/>
</dbReference>
<name>A0A890JF14_GYMJU</name>
<dbReference type="RefSeq" id="YP_010160558.1">
    <property type="nucleotide sequence ID" value="NC_057300.1"/>
</dbReference>
<dbReference type="FunFam" id="1.10.287.70:FF:000082">
    <property type="entry name" value="Cytochrome c oxidase subunit 3"/>
    <property type="match status" value="1"/>
</dbReference>
<evidence type="ECO:0000256" key="1">
    <source>
        <dbReference type="ARBA" id="ARBA00004448"/>
    </source>
</evidence>
<accession>A0A890JF14</accession>
<dbReference type="Gene3D" id="1.20.120.80">
    <property type="entry name" value="Cytochrome c oxidase, subunit III, four-helix bundle"/>
    <property type="match status" value="1"/>
</dbReference>